<evidence type="ECO:0000313" key="4">
    <source>
        <dbReference type="Proteomes" id="UP000823674"/>
    </source>
</evidence>
<dbReference type="InterPro" id="IPR011990">
    <property type="entry name" value="TPR-like_helical_dom_sf"/>
</dbReference>
<dbReference type="SUPFAM" id="SSF48452">
    <property type="entry name" value="TPR-like"/>
    <property type="match status" value="1"/>
</dbReference>
<feature type="repeat" description="PPR" evidence="2">
    <location>
        <begin position="237"/>
        <end position="271"/>
    </location>
</feature>
<proteinExistence type="predicted"/>
<reference evidence="3 4" key="1">
    <citation type="submission" date="2021-03" db="EMBL/GenBank/DDBJ databases">
        <authorList>
            <person name="King G.J."/>
            <person name="Bancroft I."/>
            <person name="Baten A."/>
            <person name="Bloomfield J."/>
            <person name="Borpatragohain P."/>
            <person name="He Z."/>
            <person name="Irish N."/>
            <person name="Irwin J."/>
            <person name="Liu K."/>
            <person name="Mauleon R.P."/>
            <person name="Moore J."/>
            <person name="Morris R."/>
            <person name="Ostergaard L."/>
            <person name="Wang B."/>
            <person name="Wells R."/>
        </authorList>
    </citation>
    <scope>NUCLEOTIDE SEQUENCE [LARGE SCALE GENOMIC DNA]</scope>
    <source>
        <strain evidence="3">R-o-18</strain>
        <tissue evidence="3">Leaf</tissue>
    </source>
</reference>
<gene>
    <name evidence="3" type="primary">A04p034100.1_BraROA</name>
    <name evidence="3" type="ORF">IGI04_016722</name>
</gene>
<dbReference type="Proteomes" id="UP000823674">
    <property type="component" value="Chromosome A04"/>
</dbReference>
<feature type="repeat" description="PPR" evidence="2">
    <location>
        <begin position="201"/>
        <end position="236"/>
    </location>
</feature>
<dbReference type="InterPro" id="IPR046848">
    <property type="entry name" value="E_motif"/>
</dbReference>
<dbReference type="Gene3D" id="1.25.40.10">
    <property type="entry name" value="Tetratricopeptide repeat domain"/>
    <property type="match status" value="2"/>
</dbReference>
<dbReference type="PANTHER" id="PTHR47926">
    <property type="entry name" value="PENTATRICOPEPTIDE REPEAT-CONTAINING PROTEIN"/>
    <property type="match status" value="1"/>
</dbReference>
<evidence type="ECO:0008006" key="5">
    <source>
        <dbReference type="Google" id="ProtNLM"/>
    </source>
</evidence>
<dbReference type="PANTHER" id="PTHR47926:SF438">
    <property type="entry name" value="PENTATRICOPEPTIDE REPEAT-CONTAINING PROTEIN"/>
    <property type="match status" value="1"/>
</dbReference>
<name>A0ABQ7MWB2_BRACM</name>
<accession>A0ABQ7MWB2</accession>
<protein>
    <recommendedName>
        <fullName evidence="5">DYW domain-containing protein</fullName>
    </recommendedName>
</protein>
<dbReference type="PROSITE" id="PS51375">
    <property type="entry name" value="PPR"/>
    <property type="match status" value="2"/>
</dbReference>
<dbReference type="InterPro" id="IPR046960">
    <property type="entry name" value="PPR_At4g14850-like_plant"/>
</dbReference>
<keyword evidence="4" id="KW-1185">Reference proteome</keyword>
<dbReference type="EMBL" id="JADBGQ010000004">
    <property type="protein sequence ID" value="KAG5402115.1"/>
    <property type="molecule type" value="Genomic_DNA"/>
</dbReference>
<organism evidence="3 4">
    <name type="scientific">Brassica rapa subsp. trilocularis</name>
    <dbReference type="NCBI Taxonomy" id="1813537"/>
    <lineage>
        <taxon>Eukaryota</taxon>
        <taxon>Viridiplantae</taxon>
        <taxon>Streptophyta</taxon>
        <taxon>Embryophyta</taxon>
        <taxon>Tracheophyta</taxon>
        <taxon>Spermatophyta</taxon>
        <taxon>Magnoliopsida</taxon>
        <taxon>eudicotyledons</taxon>
        <taxon>Gunneridae</taxon>
        <taxon>Pentapetalae</taxon>
        <taxon>rosids</taxon>
        <taxon>malvids</taxon>
        <taxon>Brassicales</taxon>
        <taxon>Brassicaceae</taxon>
        <taxon>Brassiceae</taxon>
        <taxon>Brassica</taxon>
    </lineage>
</organism>
<comment type="caution">
    <text evidence="3">The sequence shown here is derived from an EMBL/GenBank/DDBJ whole genome shotgun (WGS) entry which is preliminary data.</text>
</comment>
<evidence type="ECO:0000313" key="3">
    <source>
        <dbReference type="EMBL" id="KAG5402115.1"/>
    </source>
</evidence>
<evidence type="ECO:0000256" key="2">
    <source>
        <dbReference type="PROSITE-ProRule" id="PRU00708"/>
    </source>
</evidence>
<dbReference type="Pfam" id="PF20431">
    <property type="entry name" value="E_motif"/>
    <property type="match status" value="1"/>
</dbReference>
<dbReference type="Pfam" id="PF01535">
    <property type="entry name" value="PPR"/>
    <property type="match status" value="1"/>
</dbReference>
<dbReference type="InterPro" id="IPR002885">
    <property type="entry name" value="PPR_rpt"/>
</dbReference>
<keyword evidence="1" id="KW-0677">Repeat</keyword>
<dbReference type="NCBIfam" id="TIGR00756">
    <property type="entry name" value="PPR"/>
    <property type="match status" value="3"/>
</dbReference>
<dbReference type="Pfam" id="PF13041">
    <property type="entry name" value="PPR_2"/>
    <property type="match status" value="1"/>
</dbReference>
<evidence type="ECO:0000256" key="1">
    <source>
        <dbReference type="ARBA" id="ARBA00022737"/>
    </source>
</evidence>
<sequence length="415" mass="46955">MSCLRKYNCRVFSCIQSRSSYSRSLNRDLANEATEVERRARALRVLDIISSKTSEASNRQNHLGEFLKTDPRRFRDQTVSEDLDLSRTKHEVSSVLEEVLLEEDSPRTANGGMQQREGWSFDVYGLSSAVRSCGSKREFKTGYGACTGSGALWQGRSVHCQTLQMGFKSYLHISNALITMYCKCGDLNDAFRIFDHFENKDVVSWNSMIAGYAQHGLATQAIEMFEVMMTKSGIKPDAITYLGVLSSCRHAGLVKEGRKFFNSMGENGMKPQLNHYSCLVDLLGRLGMLQEALDLIENMPMEPNAVIWGSLLFSCRVHGDVWMGIRAAEERLLLEPECAATHVQLANLYASVQYYKEAAMVRKVMKDKGLRTNPGCSWIEIDNDVFMFRAEDGSNCRMVEIVHVLRCLVDHMEFF</sequence>